<sequence>MQDNRQLVEIFRQSGGFGRLFDLYCKKFESYGAFGTVPMRPTEEEEKALRGFLGIRYKGPRFPAADFEKAAREAGYSVSLLELLELYYGHQLSTKRQQKESKLSAWANLFIQVELDFITRFNISNTELEIFIQQTFNWFQRLKEGDAKGYRVLRTVFDRDTNVYSELLTCLSALWHLLMRKDEMFERCGISTGKIRLPMFAAYVTEDSHAFDKTNAKGRLLWSALNDINSQSLNQNGNIDNHMSAIPEYLFERQIYRNFDVLDDDLSSISHVFVPHLVKGTSPRTLNLREIEEMEQLPKYSSIYILENPSVISYLVDETIHFLNLNEFSLEQLPPDFPVLLCTIGQARTASKVFIEKCLEASPNCIIYYSGDLDVPGIQMLNNMKEQFTAEFYAWRMETSIYRNHVATKSKPLSDADLKILQELEGGLAKEMIQIKAKVYQELFGKELRGDWIKEVSSGISKMNQMNDDNIHG</sequence>
<evidence type="ECO:0000259" key="2">
    <source>
        <dbReference type="Pfam" id="PF11796"/>
    </source>
</evidence>
<proteinExistence type="predicted"/>
<keyword evidence="4" id="KW-1185">Reference proteome</keyword>
<dbReference type="InterPro" id="IPR024465">
    <property type="entry name" value="DUF2399"/>
</dbReference>
<feature type="domain" description="Conserved hypothetical protein CHP02679 N terminus" evidence="2">
    <location>
        <begin position="39"/>
        <end position="273"/>
    </location>
</feature>
<name>A0ABV5VWV7_9BACL</name>
<protein>
    <submittedName>
        <fullName evidence="3">TIGR02679 domain-containing protein</fullName>
    </submittedName>
</protein>
<feature type="domain" description="DUF2399" evidence="1">
    <location>
        <begin position="285"/>
        <end position="451"/>
    </location>
</feature>
<evidence type="ECO:0000313" key="4">
    <source>
        <dbReference type="Proteomes" id="UP001589619"/>
    </source>
</evidence>
<accession>A0ABV5VWV7</accession>
<gene>
    <name evidence="3" type="ORF">ACFFNY_14635</name>
</gene>
<dbReference type="Pfam" id="PF09664">
    <property type="entry name" value="DUF2399"/>
    <property type="match status" value="1"/>
</dbReference>
<dbReference type="Proteomes" id="UP001589619">
    <property type="component" value="Unassembled WGS sequence"/>
</dbReference>
<comment type="caution">
    <text evidence="3">The sequence shown here is derived from an EMBL/GenBank/DDBJ whole genome shotgun (WGS) entry which is preliminary data.</text>
</comment>
<dbReference type="Pfam" id="PF11796">
    <property type="entry name" value="DUF3323"/>
    <property type="match status" value="1"/>
</dbReference>
<evidence type="ECO:0000259" key="1">
    <source>
        <dbReference type="Pfam" id="PF09664"/>
    </source>
</evidence>
<evidence type="ECO:0000313" key="3">
    <source>
        <dbReference type="EMBL" id="MFB9752799.1"/>
    </source>
</evidence>
<dbReference type="InterPro" id="IPR024466">
    <property type="entry name" value="CHP02679_N"/>
</dbReference>
<organism evidence="3 4">
    <name type="scientific">Paenibacillus hodogayensis</name>
    <dbReference type="NCBI Taxonomy" id="279208"/>
    <lineage>
        <taxon>Bacteria</taxon>
        <taxon>Bacillati</taxon>
        <taxon>Bacillota</taxon>
        <taxon>Bacilli</taxon>
        <taxon>Bacillales</taxon>
        <taxon>Paenibacillaceae</taxon>
        <taxon>Paenibacillus</taxon>
    </lineage>
</organism>
<dbReference type="RefSeq" id="WP_344903231.1">
    <property type="nucleotide sequence ID" value="NZ_BAAAYO010000001.1"/>
</dbReference>
<reference evidence="3 4" key="1">
    <citation type="submission" date="2024-09" db="EMBL/GenBank/DDBJ databases">
        <authorList>
            <person name="Sun Q."/>
            <person name="Mori K."/>
        </authorList>
    </citation>
    <scope>NUCLEOTIDE SEQUENCE [LARGE SCALE GENOMIC DNA]</scope>
    <source>
        <strain evidence="3 4">JCM 12520</strain>
    </source>
</reference>
<dbReference type="EMBL" id="JBHMAG010000012">
    <property type="protein sequence ID" value="MFB9752799.1"/>
    <property type="molecule type" value="Genomic_DNA"/>
</dbReference>